<keyword evidence="8" id="KW-0963">Cytoplasm</keyword>
<evidence type="ECO:0000259" key="10">
    <source>
        <dbReference type="Pfam" id="PF08264"/>
    </source>
</evidence>
<comment type="similarity">
    <text evidence="8">Belongs to the class-I aminoacyl-tRNA synthetase family. IleS type 2 subfamily.</text>
</comment>
<dbReference type="RefSeq" id="WP_379743638.1">
    <property type="nucleotide sequence ID" value="NZ_JBHSGW010000028.1"/>
</dbReference>
<keyword evidence="1 8" id="KW-0436">Ligase</keyword>
<comment type="catalytic activity">
    <reaction evidence="7 8">
        <text>tRNA(Ile) + L-isoleucine + ATP = L-isoleucyl-tRNA(Ile) + AMP + diphosphate</text>
        <dbReference type="Rhea" id="RHEA:11060"/>
        <dbReference type="Rhea" id="RHEA-COMP:9666"/>
        <dbReference type="Rhea" id="RHEA-COMP:9695"/>
        <dbReference type="ChEBI" id="CHEBI:30616"/>
        <dbReference type="ChEBI" id="CHEBI:33019"/>
        <dbReference type="ChEBI" id="CHEBI:58045"/>
        <dbReference type="ChEBI" id="CHEBI:78442"/>
        <dbReference type="ChEBI" id="CHEBI:78528"/>
        <dbReference type="ChEBI" id="CHEBI:456215"/>
        <dbReference type="EC" id="6.1.1.5"/>
    </reaction>
</comment>
<keyword evidence="4 8" id="KW-0648">Protein biosynthesis</keyword>
<sequence>MSTKFTEYKGLDLPTVASETLKFWKENNIFEQSVTSREGNQPYVFFEGPPSANGLPGIHHVMARAIKDIFCRYKTQKGFQVKRKAGWDTHGLPVELGTEKELGITKEDIGKTISVSEYNEACKKTVMRYTDVWNDLTEKMGYWVDMNDPYVTYKSKYMETVWWLLKQIYNKDLLYKGYTIQPYSPKAGTGLSSHEVNQPGSYRDVTDTTVVAQFKAINESLPDFLKGFGDIHFLAWTTTPWTLPSNTALTVGPKIDYVLVETFNQYTFRPIKVILAKNLIAKQFTKGFFESTDATDFENFKEGDKKIPFQVLKEFKGADLVGIRYEQLMKLALPNDNPENAFRVISGDFVTTEDGTGIVHTAPTFGADDAKVAKEASPEVPPMLVKDANDNLVPLVDLQGKFIEGLGDYSGKYVKNEYYNDGEAPERSADVEIAIQLKEENKAFKVEKYVHSYPHCWRTDKPILYYPLDSWFIKVTEVKERMFDLNETINWKPKATGEGRFGNWLKNANDWNLSRSRYWGIPLPIWRNDEGTEEILIGSVEELYNEIEKSIAAGFMTENPYKGFQIGNMDESNYDLVDLHKNVVDDIVLVSPSGKPMKRESDLIDVWFDSGSMPYAQWHYPFENKEKIDGNQDFPADFIAEGVDQTRGWFYTLHAIGTLVFDKIAYKNVVSNGLVLDKEGQKMSKRLGNAVDPFTTLAEYGPDATRWYMIANANPWDNLKFDIEGVAEVRRKFFGTLYNTYSFFSLYANIDNFTFAEAEIPLEERPEIDRWILSELNSLIKDVDTFYAEYEPTKAARAISDFVQENLSNWYVRLCRRRFWKGEYGTDKIAAYQTLYTCLLNVAKLSAPIAPFFMDKLYRDLTQTTHSENFDSVHLAKFPEFVEKYVDKSLESKMLKAQTVSSLVLSLRKKEMIKVRQPLQKVMIPILDASQKAEIEAVSDLIKAEVNVKEILLLDDASGVLVKQIKPNFKALGPRFGKDMGLIAKEIQNFTAENIDEIERQGQLSINIGEKSINLTLEDVEISSQDIPGWLVASANGITVALDITITEDLRKEGIARELVNRIQNIRKDSGLEVTDKIKVQLQNNGILEDAIMSNEDYIKSETLTESLVFVDEIINGTEIEFDDIKTTILISK</sequence>
<dbReference type="HAMAP" id="MF_02003">
    <property type="entry name" value="Ile_tRNA_synth_type2"/>
    <property type="match status" value="1"/>
</dbReference>
<dbReference type="SUPFAM" id="SSF47323">
    <property type="entry name" value="Anticodon-binding domain of a subclass of class I aminoacyl-tRNA synthetases"/>
    <property type="match status" value="2"/>
</dbReference>
<feature type="domain" description="Aminoacyl-tRNA synthetase class Ia" evidence="9">
    <location>
        <begin position="20"/>
        <end position="720"/>
    </location>
</feature>
<proteinExistence type="inferred from homology"/>
<dbReference type="Gene3D" id="3.40.50.620">
    <property type="entry name" value="HUPs"/>
    <property type="match status" value="2"/>
</dbReference>
<dbReference type="Pfam" id="PF00133">
    <property type="entry name" value="tRNA-synt_1"/>
    <property type="match status" value="1"/>
</dbReference>
<dbReference type="InterPro" id="IPR009080">
    <property type="entry name" value="tRNAsynth_Ia_anticodon-bd"/>
</dbReference>
<keyword evidence="8" id="KW-0479">Metal-binding</keyword>
<keyword evidence="8" id="KW-0862">Zinc</keyword>
<evidence type="ECO:0000313" key="11">
    <source>
        <dbReference type="EMBL" id="MFC4741053.1"/>
    </source>
</evidence>
<dbReference type="InterPro" id="IPR023586">
    <property type="entry name" value="Ile-tRNA-ligase_type2"/>
</dbReference>
<dbReference type="PANTHER" id="PTHR42780:SF1">
    <property type="entry name" value="ISOLEUCINE--TRNA LIGASE, CYTOPLASMIC"/>
    <property type="match status" value="1"/>
</dbReference>
<keyword evidence="12" id="KW-1185">Reference proteome</keyword>
<dbReference type="PRINTS" id="PR00984">
    <property type="entry name" value="TRNASYNTHILE"/>
</dbReference>
<protein>
    <recommendedName>
        <fullName evidence="8">Isoleucine--tRNA ligase</fullName>
        <ecNumber evidence="8">6.1.1.5</ecNumber>
    </recommendedName>
    <alternativeName>
        <fullName evidence="8">Isoleucyl-tRNA synthetase</fullName>
        <shortName evidence="8">IleRS</shortName>
    </alternativeName>
</protein>
<feature type="binding site" evidence="8">
    <location>
        <position position="685"/>
    </location>
    <ligand>
        <name>ATP</name>
        <dbReference type="ChEBI" id="CHEBI:30616"/>
    </ligand>
</feature>
<dbReference type="Proteomes" id="UP001595885">
    <property type="component" value="Unassembled WGS sequence"/>
</dbReference>
<dbReference type="EC" id="6.1.1.5" evidence="8"/>
<evidence type="ECO:0000256" key="8">
    <source>
        <dbReference type="HAMAP-Rule" id="MF_02003"/>
    </source>
</evidence>
<dbReference type="PANTHER" id="PTHR42780">
    <property type="entry name" value="SOLEUCYL-TRNA SYNTHETASE"/>
    <property type="match status" value="1"/>
</dbReference>
<dbReference type="SUPFAM" id="SSF52374">
    <property type="entry name" value="Nucleotidylyl transferase"/>
    <property type="match status" value="1"/>
</dbReference>
<dbReference type="CDD" id="cd07961">
    <property type="entry name" value="Anticodon_Ia_Ile_ABEc"/>
    <property type="match status" value="1"/>
</dbReference>
<dbReference type="GO" id="GO:0004822">
    <property type="term" value="F:isoleucine-tRNA ligase activity"/>
    <property type="evidence" value="ECO:0007669"/>
    <property type="project" value="UniProtKB-EC"/>
</dbReference>
<keyword evidence="5 8" id="KW-0030">Aminoacyl-tRNA synthetase</keyword>
<evidence type="ECO:0000259" key="9">
    <source>
        <dbReference type="Pfam" id="PF00133"/>
    </source>
</evidence>
<dbReference type="Pfam" id="PF19302">
    <property type="entry name" value="DUF5915"/>
    <property type="match status" value="1"/>
</dbReference>
<evidence type="ECO:0000256" key="7">
    <source>
        <dbReference type="ARBA" id="ARBA00048359"/>
    </source>
</evidence>
<dbReference type="NCBIfam" id="TIGR00392">
    <property type="entry name" value="ileS"/>
    <property type="match status" value="1"/>
</dbReference>
<dbReference type="InterPro" id="IPR014729">
    <property type="entry name" value="Rossmann-like_a/b/a_fold"/>
</dbReference>
<gene>
    <name evidence="8 11" type="primary">ileS</name>
    <name evidence="11" type="ORF">ACFO3U_13705</name>
</gene>
<dbReference type="CDD" id="cd00818">
    <property type="entry name" value="IleRS_core"/>
    <property type="match status" value="1"/>
</dbReference>
<name>A0ABV9P662_9FLAO</name>
<comment type="cofactor">
    <cofactor evidence="8">
        <name>Zn(2+)</name>
        <dbReference type="ChEBI" id="CHEBI:29105"/>
    </cofactor>
</comment>
<feature type="domain" description="Methionyl/Valyl/Leucyl/Isoleucyl-tRNA synthetase anticodon-binding" evidence="10">
    <location>
        <begin position="769"/>
        <end position="921"/>
    </location>
</feature>
<comment type="function">
    <text evidence="6 8">Catalyzes the attachment of isoleucine to tRNA(Ile). As IleRS can inadvertently accommodate and process structurally similar amino acids such as valine, to avoid such errors it has two additional distinct tRNA(Ile)-dependent editing activities. One activity is designated as 'pretransfer' editing and involves the hydrolysis of activated Val-AMP. The other activity is designated 'posttransfer' editing and involves deacylation of mischarged Val-tRNA(Ile).</text>
</comment>
<comment type="caution">
    <text evidence="11">The sequence shown here is derived from an EMBL/GenBank/DDBJ whole genome shotgun (WGS) entry which is preliminary data.</text>
</comment>
<comment type="subunit">
    <text evidence="8">Monomer.</text>
</comment>
<dbReference type="InterPro" id="IPR002300">
    <property type="entry name" value="aa-tRNA-synth_Ia"/>
</dbReference>
<dbReference type="InterPro" id="IPR033709">
    <property type="entry name" value="Anticodon_Ile_ABEc"/>
</dbReference>
<accession>A0ABV9P662</accession>
<organism evidence="11 12">
    <name type="scientific">Flavobacterium ponti</name>
    <dbReference type="NCBI Taxonomy" id="665133"/>
    <lineage>
        <taxon>Bacteria</taxon>
        <taxon>Pseudomonadati</taxon>
        <taxon>Bacteroidota</taxon>
        <taxon>Flavobacteriia</taxon>
        <taxon>Flavobacteriales</taxon>
        <taxon>Flavobacteriaceae</taxon>
        <taxon>Flavobacterium</taxon>
    </lineage>
</organism>
<dbReference type="Gene3D" id="1.10.730.10">
    <property type="entry name" value="Isoleucyl-tRNA Synthetase, Domain 1"/>
    <property type="match status" value="1"/>
</dbReference>
<dbReference type="SUPFAM" id="SSF50677">
    <property type="entry name" value="ValRS/IleRS/LeuRS editing domain"/>
    <property type="match status" value="1"/>
</dbReference>
<keyword evidence="3 8" id="KW-0067">ATP-binding</keyword>
<reference evidence="12" key="1">
    <citation type="journal article" date="2019" name="Int. J. Syst. Evol. Microbiol.">
        <title>The Global Catalogue of Microorganisms (GCM) 10K type strain sequencing project: providing services to taxonomists for standard genome sequencing and annotation.</title>
        <authorList>
            <consortium name="The Broad Institute Genomics Platform"/>
            <consortium name="The Broad Institute Genome Sequencing Center for Infectious Disease"/>
            <person name="Wu L."/>
            <person name="Ma J."/>
        </authorList>
    </citation>
    <scope>NUCLEOTIDE SEQUENCE [LARGE SCALE GENOMIC DNA]</scope>
    <source>
        <strain evidence="12">CCUG 50349</strain>
    </source>
</reference>
<evidence type="ECO:0000256" key="5">
    <source>
        <dbReference type="ARBA" id="ARBA00023146"/>
    </source>
</evidence>
<comment type="domain">
    <text evidence="8">IleRS has two distinct active sites: one for aminoacylation and one for editing. The misactivated valine is translocated from the active site to the editing site, which sterically excludes the correctly activated isoleucine. The single editing site contains two valyl binding pockets, one specific for each substrate (Val-AMP or Val-tRNA(Ile)).</text>
</comment>
<dbReference type="EMBL" id="JBHSGW010000028">
    <property type="protein sequence ID" value="MFC4741053.1"/>
    <property type="molecule type" value="Genomic_DNA"/>
</dbReference>
<evidence type="ECO:0000256" key="1">
    <source>
        <dbReference type="ARBA" id="ARBA00022598"/>
    </source>
</evidence>
<dbReference type="Pfam" id="PF08264">
    <property type="entry name" value="Anticodon_1"/>
    <property type="match status" value="1"/>
</dbReference>
<evidence type="ECO:0000256" key="4">
    <source>
        <dbReference type="ARBA" id="ARBA00022917"/>
    </source>
</evidence>
<evidence type="ECO:0000313" key="12">
    <source>
        <dbReference type="Proteomes" id="UP001595885"/>
    </source>
</evidence>
<comment type="subcellular location">
    <subcellularLocation>
        <location evidence="8">Cytoplasm</location>
    </subcellularLocation>
</comment>
<dbReference type="InterPro" id="IPR013155">
    <property type="entry name" value="M/V/L/I-tRNA-synth_anticd-bd"/>
</dbReference>
<feature type="short sequence motif" description="'KMSKS' region" evidence="8">
    <location>
        <begin position="682"/>
        <end position="686"/>
    </location>
</feature>
<evidence type="ECO:0000256" key="3">
    <source>
        <dbReference type="ARBA" id="ARBA00022840"/>
    </source>
</evidence>
<dbReference type="InterPro" id="IPR009008">
    <property type="entry name" value="Val/Leu/Ile-tRNA-synth_edit"/>
</dbReference>
<evidence type="ECO:0000256" key="6">
    <source>
        <dbReference type="ARBA" id="ARBA00025217"/>
    </source>
</evidence>
<evidence type="ECO:0000256" key="2">
    <source>
        <dbReference type="ARBA" id="ARBA00022741"/>
    </source>
</evidence>
<feature type="short sequence motif" description="'HIGH' region" evidence="8">
    <location>
        <begin position="50"/>
        <end position="60"/>
    </location>
</feature>
<keyword evidence="2 8" id="KW-0547">Nucleotide-binding</keyword>
<dbReference type="InterPro" id="IPR002301">
    <property type="entry name" value="Ile-tRNA-ligase"/>
</dbReference>